<evidence type="ECO:0000313" key="2">
    <source>
        <dbReference type="EMBL" id="CDZ90334.1"/>
    </source>
</evidence>
<evidence type="ECO:0000256" key="1">
    <source>
        <dbReference type="ARBA" id="ARBA00023125"/>
    </source>
</evidence>
<dbReference type="Proteomes" id="UP000042997">
    <property type="component" value="Unassembled WGS sequence"/>
</dbReference>
<dbReference type="EMBL" id="CCSD01000085">
    <property type="protein sequence ID" value="CDZ90334.1"/>
    <property type="molecule type" value="Genomic_DNA"/>
</dbReference>
<dbReference type="PANTHER" id="PTHR33221">
    <property type="entry name" value="WINGED HELIX-TURN-HELIX TRANSCRIPTIONAL REGULATOR, RRF2 FAMILY"/>
    <property type="match status" value="1"/>
</dbReference>
<dbReference type="GO" id="GO:0005829">
    <property type="term" value="C:cytosol"/>
    <property type="evidence" value="ECO:0007669"/>
    <property type="project" value="TreeGrafter"/>
</dbReference>
<keyword evidence="1" id="KW-0238">DNA-binding</keyword>
<dbReference type="NCBIfam" id="TIGR00738">
    <property type="entry name" value="rrf2_super"/>
    <property type="match status" value="1"/>
</dbReference>
<dbReference type="GO" id="GO:0003677">
    <property type="term" value="F:DNA binding"/>
    <property type="evidence" value="ECO:0007669"/>
    <property type="project" value="UniProtKB-KW"/>
</dbReference>
<dbReference type="InterPro" id="IPR000944">
    <property type="entry name" value="Tscrpt_reg_Rrf2"/>
</dbReference>
<gene>
    <name evidence="2" type="ORF">RHRU231_710012</name>
</gene>
<dbReference type="AlphaFoldDB" id="A0A098BNM4"/>
<dbReference type="Pfam" id="PF02082">
    <property type="entry name" value="Rrf2"/>
    <property type="match status" value="1"/>
</dbReference>
<dbReference type="InterPro" id="IPR030489">
    <property type="entry name" value="TR_Rrf2-type_CS"/>
</dbReference>
<dbReference type="PANTHER" id="PTHR33221:SF5">
    <property type="entry name" value="HTH-TYPE TRANSCRIPTIONAL REGULATOR ISCR"/>
    <property type="match status" value="1"/>
</dbReference>
<evidence type="ECO:0008006" key="4">
    <source>
        <dbReference type="Google" id="ProtNLM"/>
    </source>
</evidence>
<organism evidence="2 3">
    <name type="scientific">Rhodococcus ruber</name>
    <dbReference type="NCBI Taxonomy" id="1830"/>
    <lineage>
        <taxon>Bacteria</taxon>
        <taxon>Bacillati</taxon>
        <taxon>Actinomycetota</taxon>
        <taxon>Actinomycetes</taxon>
        <taxon>Mycobacteriales</taxon>
        <taxon>Nocardiaceae</taxon>
        <taxon>Rhodococcus</taxon>
    </lineage>
</organism>
<sequence length="208" mass="22474">MGRRRARAVCGVGASAHGHRVTGDRGTGLARFSPGLVGILCPSPPAAQDRTEERDVHITARVDYAVRTLLELAAAGEAPAKAENLARAQNIPHKFLEAVLGDLRRGGLVRSRRGPEGGYWLARPPEKISVADIIRTVEGPLASVRGQRPEDVVYTGPAERLRDVWIAVRVNLRAVLEEVTLADVVADDLPGFVSDLTADPGAWERRRT</sequence>
<dbReference type="GO" id="GO:0003700">
    <property type="term" value="F:DNA-binding transcription factor activity"/>
    <property type="evidence" value="ECO:0007669"/>
    <property type="project" value="TreeGrafter"/>
</dbReference>
<dbReference type="PROSITE" id="PS51197">
    <property type="entry name" value="HTH_RRF2_2"/>
    <property type="match status" value="1"/>
</dbReference>
<dbReference type="PROSITE" id="PS01332">
    <property type="entry name" value="HTH_RRF2_1"/>
    <property type="match status" value="1"/>
</dbReference>
<dbReference type="Gene3D" id="1.10.10.10">
    <property type="entry name" value="Winged helix-like DNA-binding domain superfamily/Winged helix DNA-binding domain"/>
    <property type="match status" value="1"/>
</dbReference>
<name>A0A098BNM4_9NOCA</name>
<dbReference type="eggNOG" id="COG1959">
    <property type="taxonomic scope" value="Bacteria"/>
</dbReference>
<dbReference type="InterPro" id="IPR036388">
    <property type="entry name" value="WH-like_DNA-bd_sf"/>
</dbReference>
<protein>
    <recommendedName>
        <fullName evidence="4">Rrf2 family transcriptional regulator</fullName>
    </recommendedName>
</protein>
<dbReference type="SUPFAM" id="SSF46785">
    <property type="entry name" value="Winged helix' DNA-binding domain"/>
    <property type="match status" value="1"/>
</dbReference>
<reference evidence="2 3" key="1">
    <citation type="journal article" date="2014" name="Genome Announc.">
        <title>Draft Genome Sequence of Propane- and Butane-Oxidizing Actinobacterium Rhodococcus ruber IEGM 231.</title>
        <authorList>
            <person name="Ivshina I.B."/>
            <person name="Kuyukina M.S."/>
            <person name="Krivoruchko A.V."/>
            <person name="Barbe V."/>
            <person name="Fischer C."/>
        </authorList>
    </citation>
    <scope>NUCLEOTIDE SEQUENCE [LARGE SCALE GENOMIC DNA]</scope>
</reference>
<evidence type="ECO:0000313" key="3">
    <source>
        <dbReference type="Proteomes" id="UP000042997"/>
    </source>
</evidence>
<accession>A0A098BNM4</accession>
<dbReference type="InterPro" id="IPR036390">
    <property type="entry name" value="WH_DNA-bd_sf"/>
</dbReference>
<proteinExistence type="predicted"/>